<gene>
    <name evidence="3" type="ORF">NHX12_008820</name>
</gene>
<reference evidence="3" key="1">
    <citation type="submission" date="2022-07" db="EMBL/GenBank/DDBJ databases">
        <title>Chromosome-level genome of Muraenolepis orangiensis.</title>
        <authorList>
            <person name="Kim J."/>
        </authorList>
    </citation>
    <scope>NUCLEOTIDE SEQUENCE</scope>
    <source>
        <strain evidence="3">KU_S4_2022</strain>
        <tissue evidence="3">Muscle</tissue>
    </source>
</reference>
<comment type="caution">
    <text evidence="3">The sequence shown here is derived from an EMBL/GenBank/DDBJ whole genome shotgun (WGS) entry which is preliminary data.</text>
</comment>
<evidence type="ECO:0000256" key="2">
    <source>
        <dbReference type="SAM" id="SignalP"/>
    </source>
</evidence>
<dbReference type="AlphaFoldDB" id="A0A9Q0DM94"/>
<feature type="signal peptide" evidence="2">
    <location>
        <begin position="1"/>
        <end position="21"/>
    </location>
</feature>
<keyword evidence="2" id="KW-0732">Signal</keyword>
<dbReference type="EMBL" id="JANIIK010000114">
    <property type="protein sequence ID" value="KAJ3590872.1"/>
    <property type="molecule type" value="Genomic_DNA"/>
</dbReference>
<dbReference type="Proteomes" id="UP001148018">
    <property type="component" value="Unassembled WGS sequence"/>
</dbReference>
<evidence type="ECO:0000313" key="4">
    <source>
        <dbReference type="Proteomes" id="UP001148018"/>
    </source>
</evidence>
<feature type="compositionally biased region" description="Basic and acidic residues" evidence="1">
    <location>
        <begin position="49"/>
        <end position="58"/>
    </location>
</feature>
<keyword evidence="4" id="KW-1185">Reference proteome</keyword>
<feature type="region of interest" description="Disordered" evidence="1">
    <location>
        <begin position="49"/>
        <end position="118"/>
    </location>
</feature>
<evidence type="ECO:0000256" key="1">
    <source>
        <dbReference type="SAM" id="MobiDB-lite"/>
    </source>
</evidence>
<protein>
    <submittedName>
        <fullName evidence="3">Uncharacterized protein</fullName>
    </submittedName>
</protein>
<organism evidence="3 4">
    <name type="scientific">Muraenolepis orangiensis</name>
    <name type="common">Patagonian moray cod</name>
    <dbReference type="NCBI Taxonomy" id="630683"/>
    <lineage>
        <taxon>Eukaryota</taxon>
        <taxon>Metazoa</taxon>
        <taxon>Chordata</taxon>
        <taxon>Craniata</taxon>
        <taxon>Vertebrata</taxon>
        <taxon>Euteleostomi</taxon>
        <taxon>Actinopterygii</taxon>
        <taxon>Neopterygii</taxon>
        <taxon>Teleostei</taxon>
        <taxon>Neoteleostei</taxon>
        <taxon>Acanthomorphata</taxon>
        <taxon>Zeiogadaria</taxon>
        <taxon>Gadariae</taxon>
        <taxon>Gadiformes</taxon>
        <taxon>Muraenolepidoidei</taxon>
        <taxon>Muraenolepididae</taxon>
        <taxon>Muraenolepis</taxon>
    </lineage>
</organism>
<accession>A0A9Q0DM94</accession>
<feature type="chain" id="PRO_5040273504" evidence="2">
    <location>
        <begin position="22"/>
        <end position="118"/>
    </location>
</feature>
<sequence>MNPMLCQYCVTMLVLAGRGGAILSTCWSVPGEQLEKLLSFGLSGVHLSEKHGPTWTERRRWRRWRGGEEEAERRGGRHGEEEEEEERRGGRSGEEEEEEEEWSRGESPSHTKRVSICV</sequence>
<name>A0A9Q0DM94_9TELE</name>
<evidence type="ECO:0000313" key="3">
    <source>
        <dbReference type="EMBL" id="KAJ3590872.1"/>
    </source>
</evidence>
<feature type="compositionally biased region" description="Basic and acidic residues" evidence="1">
    <location>
        <begin position="65"/>
        <end position="93"/>
    </location>
</feature>
<proteinExistence type="predicted"/>